<evidence type="ECO:0000259" key="7">
    <source>
        <dbReference type="Pfam" id="PF12698"/>
    </source>
</evidence>
<evidence type="ECO:0000256" key="2">
    <source>
        <dbReference type="ARBA" id="ARBA00022475"/>
    </source>
</evidence>
<sequence length="380" mass="41606">MKAMIIKELRLIGKDRRSFFFLLLMPILFIVMFGSVFNQSGSGASITLRTVDQDQSTASRALIGQMQGIMDIKQLPADSVNEQLDKIKQGQFTAMLVIPKGFEQSMKQGKPANIKLYQDPASQMETAPIQAILESISTQYRDQKQTGLLMASGETKTQAEAALASPIHIENVSASSDHFNMIDQVVPGMTVMFVFFIMITMARRFFEEKKTGLLSRIRTTRIKPLHYLIGMWFPFVLTVIAQCIILFAFGHFVYGLRLGDVAALSTVILSLSIAGTGIGLGLSFIVPGEGAAMVITQLISMGGAMLGGLWMPSYLLPQSVQTIGHFTPQFWAQHSLQDIIAHGAHFSDIWGSVLILLTFGLAGLAVALLRLPGFLRSAAN</sequence>
<evidence type="ECO:0000256" key="6">
    <source>
        <dbReference type="SAM" id="Phobius"/>
    </source>
</evidence>
<dbReference type="RefSeq" id="WP_244724010.1">
    <property type="nucleotide sequence ID" value="NZ_JALIRP010000003.1"/>
</dbReference>
<feature type="transmembrane region" description="Helical" evidence="6">
    <location>
        <begin position="261"/>
        <end position="285"/>
    </location>
</feature>
<feature type="transmembrane region" description="Helical" evidence="6">
    <location>
        <begin position="227"/>
        <end position="249"/>
    </location>
</feature>
<feature type="transmembrane region" description="Helical" evidence="6">
    <location>
        <begin position="20"/>
        <end position="37"/>
    </location>
</feature>
<keyword evidence="3 6" id="KW-0812">Transmembrane</keyword>
<keyword evidence="4 6" id="KW-1133">Transmembrane helix</keyword>
<dbReference type="Gene3D" id="3.40.1710.10">
    <property type="entry name" value="abc type-2 transporter like domain"/>
    <property type="match status" value="1"/>
</dbReference>
<keyword evidence="2" id="KW-1003">Cell membrane</keyword>
<dbReference type="EMBL" id="JALIRP010000003">
    <property type="protein sequence ID" value="MCJ8011889.1"/>
    <property type="molecule type" value="Genomic_DNA"/>
</dbReference>
<organism evidence="8 9">
    <name type="scientific">Paenibacillus mangrovi</name>
    <dbReference type="NCBI Taxonomy" id="2931978"/>
    <lineage>
        <taxon>Bacteria</taxon>
        <taxon>Bacillati</taxon>
        <taxon>Bacillota</taxon>
        <taxon>Bacilli</taxon>
        <taxon>Bacillales</taxon>
        <taxon>Paenibacillaceae</taxon>
        <taxon>Paenibacillus</taxon>
    </lineage>
</organism>
<feature type="transmembrane region" description="Helical" evidence="6">
    <location>
        <begin position="185"/>
        <end position="206"/>
    </location>
</feature>
<dbReference type="AlphaFoldDB" id="A0A9X1WN07"/>
<dbReference type="GO" id="GO:0005886">
    <property type="term" value="C:plasma membrane"/>
    <property type="evidence" value="ECO:0007669"/>
    <property type="project" value="UniProtKB-SubCell"/>
</dbReference>
<accession>A0A9X1WN07</accession>
<gene>
    <name evidence="8" type="ORF">MUG84_09060</name>
</gene>
<evidence type="ECO:0000313" key="8">
    <source>
        <dbReference type="EMBL" id="MCJ8011889.1"/>
    </source>
</evidence>
<feature type="domain" description="ABC-2 type transporter transmembrane" evidence="7">
    <location>
        <begin position="17"/>
        <end position="369"/>
    </location>
</feature>
<keyword evidence="9" id="KW-1185">Reference proteome</keyword>
<feature type="transmembrane region" description="Helical" evidence="6">
    <location>
        <begin position="292"/>
        <end position="311"/>
    </location>
</feature>
<dbReference type="GO" id="GO:0140359">
    <property type="term" value="F:ABC-type transporter activity"/>
    <property type="evidence" value="ECO:0007669"/>
    <property type="project" value="InterPro"/>
</dbReference>
<reference evidence="8" key="1">
    <citation type="submission" date="2022-04" db="EMBL/GenBank/DDBJ databases">
        <title>Paenibacillus mangrovi sp. nov., a novel endophytic bacterium isolated from bark of Kandelia candel.</title>
        <authorList>
            <person name="Tuo L."/>
        </authorList>
    </citation>
    <scope>NUCLEOTIDE SEQUENCE</scope>
    <source>
        <strain evidence="8">KQZ6P-2</strain>
    </source>
</reference>
<dbReference type="InterPro" id="IPR013525">
    <property type="entry name" value="ABC2_TM"/>
</dbReference>
<dbReference type="Proteomes" id="UP001139347">
    <property type="component" value="Unassembled WGS sequence"/>
</dbReference>
<comment type="caution">
    <text evidence="8">The sequence shown here is derived from an EMBL/GenBank/DDBJ whole genome shotgun (WGS) entry which is preliminary data.</text>
</comment>
<evidence type="ECO:0000313" key="9">
    <source>
        <dbReference type="Proteomes" id="UP001139347"/>
    </source>
</evidence>
<evidence type="ECO:0000256" key="3">
    <source>
        <dbReference type="ARBA" id="ARBA00022692"/>
    </source>
</evidence>
<evidence type="ECO:0000256" key="4">
    <source>
        <dbReference type="ARBA" id="ARBA00022989"/>
    </source>
</evidence>
<evidence type="ECO:0000256" key="1">
    <source>
        <dbReference type="ARBA" id="ARBA00004651"/>
    </source>
</evidence>
<name>A0A9X1WN07_9BACL</name>
<protein>
    <submittedName>
        <fullName evidence="8">ABC transporter permease</fullName>
    </submittedName>
</protein>
<dbReference type="InterPro" id="IPR051449">
    <property type="entry name" value="ABC-2_transporter_component"/>
</dbReference>
<evidence type="ECO:0000256" key="5">
    <source>
        <dbReference type="ARBA" id="ARBA00023136"/>
    </source>
</evidence>
<comment type="subcellular location">
    <subcellularLocation>
        <location evidence="1">Cell membrane</location>
        <topology evidence="1">Multi-pass membrane protein</topology>
    </subcellularLocation>
</comment>
<dbReference type="Pfam" id="PF12698">
    <property type="entry name" value="ABC2_membrane_3"/>
    <property type="match status" value="1"/>
</dbReference>
<dbReference type="PANTHER" id="PTHR30294">
    <property type="entry name" value="MEMBRANE COMPONENT OF ABC TRANSPORTER YHHJ-RELATED"/>
    <property type="match status" value="1"/>
</dbReference>
<keyword evidence="5 6" id="KW-0472">Membrane</keyword>
<feature type="transmembrane region" description="Helical" evidence="6">
    <location>
        <begin position="349"/>
        <end position="369"/>
    </location>
</feature>
<dbReference type="PANTHER" id="PTHR30294:SF38">
    <property type="entry name" value="TRANSPORT PERMEASE PROTEIN"/>
    <property type="match status" value="1"/>
</dbReference>
<proteinExistence type="predicted"/>